<dbReference type="SFLD" id="SFLDG01086">
    <property type="entry name" value="elongater_protein-like"/>
    <property type="match status" value="1"/>
</dbReference>
<keyword evidence="5" id="KW-0408">Iron</keyword>
<dbReference type="SFLD" id="SFLDG01082">
    <property type="entry name" value="B12-binding_domain_containing"/>
    <property type="match status" value="1"/>
</dbReference>
<dbReference type="Pfam" id="PF16199">
    <property type="entry name" value="Radical_SAM_C"/>
    <property type="match status" value="1"/>
</dbReference>
<keyword evidence="6" id="KW-0411">Iron-sulfur</keyword>
<dbReference type="GO" id="GO:0005737">
    <property type="term" value="C:cytoplasm"/>
    <property type="evidence" value="ECO:0007669"/>
    <property type="project" value="TreeGrafter"/>
</dbReference>
<sequence>MKQTNISVFIPHYGCTHICSFCNQKTISGHSEPVTEKELEGILEGQLENLKDSGTKAQIAFFGGSFTAIDRDYMIRLLTVAKRYTDAYPEQYDGIRCSTRPDCIDEEILGILKSYGMTAIELGAQSMNDEVLTANRRGHTAQDVRRASRLIKQSGFELGLQMMTGLYKDTEQYCIDTAKEFIALHCDTVRIYPTVILKNTELGRLHESGAYDSFTFEQTTRLCAKLLDMFNKAGVAVIRMGLHASRDVEQEMVGGVYHPALREIAESILYLEKMNAVCEDGGKYVFYTDKRNISKIIGQGGANRNALSQRGISFKIKEEKGTDFRAERIG</sequence>
<dbReference type="InterPro" id="IPR058240">
    <property type="entry name" value="rSAM_sf"/>
</dbReference>
<dbReference type="AlphaFoldDB" id="A0A175A5B4"/>
<evidence type="ECO:0000256" key="1">
    <source>
        <dbReference type="ARBA" id="ARBA00001966"/>
    </source>
</evidence>
<evidence type="ECO:0000313" key="8">
    <source>
        <dbReference type="EMBL" id="CUQ91211.1"/>
    </source>
</evidence>
<proteinExistence type="predicted"/>
<dbReference type="Pfam" id="PF04055">
    <property type="entry name" value="Radical_SAM"/>
    <property type="match status" value="1"/>
</dbReference>
<dbReference type="GO" id="GO:0002926">
    <property type="term" value="P:tRNA wobble base 5-methoxycarbonylmethyl-2-thiouridinylation"/>
    <property type="evidence" value="ECO:0007669"/>
    <property type="project" value="TreeGrafter"/>
</dbReference>
<dbReference type="SUPFAM" id="SSF102114">
    <property type="entry name" value="Radical SAM enzymes"/>
    <property type="match status" value="1"/>
</dbReference>
<keyword evidence="4" id="KW-0479">Metal-binding</keyword>
<dbReference type="STRING" id="39492.ERS852540_02286"/>
<dbReference type="Proteomes" id="UP000095662">
    <property type="component" value="Unassembled WGS sequence"/>
</dbReference>
<evidence type="ECO:0000256" key="6">
    <source>
        <dbReference type="ARBA" id="ARBA00023014"/>
    </source>
</evidence>
<comment type="cofactor">
    <cofactor evidence="1">
        <name>[4Fe-4S] cluster</name>
        <dbReference type="ChEBI" id="CHEBI:49883"/>
    </cofactor>
</comment>
<dbReference type="InterPro" id="IPR032432">
    <property type="entry name" value="Radical_SAM_C"/>
</dbReference>
<dbReference type="InterPro" id="IPR007197">
    <property type="entry name" value="rSAM"/>
</dbReference>
<dbReference type="InterPro" id="IPR023404">
    <property type="entry name" value="rSAM_horseshoe"/>
</dbReference>
<dbReference type="PROSITE" id="PS51918">
    <property type="entry name" value="RADICAL_SAM"/>
    <property type="match status" value="1"/>
</dbReference>
<dbReference type="EMBL" id="CZBY01000023">
    <property type="protein sequence ID" value="CUQ91211.1"/>
    <property type="molecule type" value="Genomic_DNA"/>
</dbReference>
<evidence type="ECO:0000256" key="2">
    <source>
        <dbReference type="ARBA" id="ARBA00022485"/>
    </source>
</evidence>
<evidence type="ECO:0000256" key="3">
    <source>
        <dbReference type="ARBA" id="ARBA00022691"/>
    </source>
</evidence>
<dbReference type="PANTHER" id="PTHR11135:SF0">
    <property type="entry name" value="ELONGATOR COMPLEX PROTEIN 3"/>
    <property type="match status" value="1"/>
</dbReference>
<dbReference type="SFLD" id="SFLDS00029">
    <property type="entry name" value="Radical_SAM"/>
    <property type="match status" value="1"/>
</dbReference>
<protein>
    <submittedName>
        <fullName evidence="8">Coproporphyrinogen III oxidase</fullName>
    </submittedName>
</protein>
<dbReference type="PANTHER" id="PTHR11135">
    <property type="entry name" value="HISTONE ACETYLTRANSFERASE-RELATED"/>
    <property type="match status" value="1"/>
</dbReference>
<dbReference type="GO" id="GO:0003824">
    <property type="term" value="F:catalytic activity"/>
    <property type="evidence" value="ECO:0007669"/>
    <property type="project" value="InterPro"/>
</dbReference>
<dbReference type="Gene3D" id="3.80.30.20">
    <property type="entry name" value="tm_1862 like domain"/>
    <property type="match status" value="1"/>
</dbReference>
<evidence type="ECO:0000313" key="9">
    <source>
        <dbReference type="Proteomes" id="UP000095662"/>
    </source>
</evidence>
<dbReference type="OrthoDB" id="9815044at2"/>
<evidence type="ECO:0000256" key="4">
    <source>
        <dbReference type="ARBA" id="ARBA00022723"/>
    </source>
</evidence>
<organism evidence="8 9">
    <name type="scientific">[Eubacterium] siraeum</name>
    <dbReference type="NCBI Taxonomy" id="39492"/>
    <lineage>
        <taxon>Bacteria</taxon>
        <taxon>Bacillati</taxon>
        <taxon>Bacillota</taxon>
        <taxon>Clostridia</taxon>
        <taxon>Eubacteriales</taxon>
        <taxon>Oscillospiraceae</taxon>
        <taxon>Oscillospiraceae incertae sedis</taxon>
    </lineage>
</organism>
<dbReference type="SMART" id="SM00729">
    <property type="entry name" value="Elp3"/>
    <property type="match status" value="1"/>
</dbReference>
<reference evidence="8 9" key="1">
    <citation type="submission" date="2015-09" db="EMBL/GenBank/DDBJ databases">
        <authorList>
            <consortium name="Pathogen Informatics"/>
        </authorList>
    </citation>
    <scope>NUCLEOTIDE SEQUENCE [LARGE SCALE GENOMIC DNA]</scope>
    <source>
        <strain evidence="8 9">2789STDY5834928</strain>
    </source>
</reference>
<dbReference type="InterPro" id="IPR039661">
    <property type="entry name" value="ELP3"/>
</dbReference>
<accession>A0A175A5B4</accession>
<dbReference type="InterPro" id="IPR006638">
    <property type="entry name" value="Elp3/MiaA/NifB-like_rSAM"/>
</dbReference>
<dbReference type="CDD" id="cd01335">
    <property type="entry name" value="Radical_SAM"/>
    <property type="match status" value="1"/>
</dbReference>
<keyword evidence="3" id="KW-0949">S-adenosyl-L-methionine</keyword>
<gene>
    <name evidence="8" type="ORF">ERS852540_02286</name>
</gene>
<evidence type="ECO:0000256" key="5">
    <source>
        <dbReference type="ARBA" id="ARBA00023004"/>
    </source>
</evidence>
<keyword evidence="2" id="KW-0004">4Fe-4S</keyword>
<feature type="domain" description="Radical SAM core" evidence="7">
    <location>
        <begin position="1"/>
        <end position="232"/>
    </location>
</feature>
<evidence type="ECO:0000259" key="7">
    <source>
        <dbReference type="PROSITE" id="PS51918"/>
    </source>
</evidence>
<dbReference type="GO" id="GO:0051539">
    <property type="term" value="F:4 iron, 4 sulfur cluster binding"/>
    <property type="evidence" value="ECO:0007669"/>
    <property type="project" value="UniProtKB-KW"/>
</dbReference>
<name>A0A175A5B4_9FIRM</name>
<dbReference type="GO" id="GO:0046872">
    <property type="term" value="F:metal ion binding"/>
    <property type="evidence" value="ECO:0007669"/>
    <property type="project" value="UniProtKB-KW"/>
</dbReference>